<dbReference type="AlphaFoldDB" id="A0A8H2J8Y0"/>
<reference evidence="1 3" key="2">
    <citation type="journal article" date="2019" name="BMC Evol. Biol.">
        <title>Comparative genomics of Mycobacterium mucogenicum and Mycobacterium neoaurum clade members emphasizing tRNA and non-coding RNA.</title>
        <authorList>
            <person name="Behra P.R.K."/>
            <person name="Pettersson B.M.F."/>
            <person name="Das S."/>
            <person name="Dasgupta S."/>
            <person name="Kirsebom L.A."/>
        </authorList>
    </citation>
    <scope>NUCLEOTIDE SEQUENCE [LARGE SCALE GENOMIC DNA]</scope>
    <source>
        <strain evidence="1 3">DSM 44124</strain>
    </source>
</reference>
<protein>
    <submittedName>
        <fullName evidence="2">Uncharacterized protein</fullName>
    </submittedName>
</protein>
<keyword evidence="3" id="KW-1185">Reference proteome</keyword>
<sequence length="112" mass="12239">MSLYVGEVRSLARELLRYPDGTNVHGIGSGRVMFTTEDNSAEATPLFRWLLPNESFRAGDVVRKPGYPVTGTVSEVAAGMVSVFWHDPDTMPLVVWEYPEHIGIASNSVTAG</sequence>
<name>A0A8H2J8Y0_MYCMU</name>
<evidence type="ECO:0000313" key="3">
    <source>
        <dbReference type="Proteomes" id="UP000309231"/>
    </source>
</evidence>
<accession>A0A8H2J8Y0</accession>
<dbReference type="EMBL" id="POTL01000001">
    <property type="protein sequence ID" value="TLH51459.1"/>
    <property type="molecule type" value="Genomic_DNA"/>
</dbReference>
<organism evidence="2">
    <name type="scientific">Mycolicibacterium mucogenicum DSM 44124</name>
    <dbReference type="NCBI Taxonomy" id="1226753"/>
    <lineage>
        <taxon>Bacteria</taxon>
        <taxon>Bacillati</taxon>
        <taxon>Actinomycetota</taxon>
        <taxon>Actinomycetes</taxon>
        <taxon>Mycobacteriales</taxon>
        <taxon>Mycobacteriaceae</taxon>
        <taxon>Mycolicibacterium</taxon>
    </lineage>
</organism>
<reference evidence="2" key="1">
    <citation type="submission" date="2018-01" db="EMBL/GenBank/DDBJ databases">
        <title>Comparative genomics of Mycobacterium mucogenicum and Mycobacterium neoaurum clade members emphasizing tRNA and non-coding RNA.</title>
        <authorList>
            <person name="Behra P.R.K."/>
            <person name="Pettersson B.M.F."/>
            <person name="Das S."/>
            <person name="Dasgupta S."/>
            <person name="Kirsebom L.A."/>
        </authorList>
    </citation>
    <scope>NUCLEOTIDE SEQUENCE</scope>
    <source>
        <strain evidence="2">DSM 44124</strain>
    </source>
</reference>
<dbReference type="EMBL" id="CP062008">
    <property type="protein sequence ID" value="QPG70008.1"/>
    <property type="molecule type" value="Genomic_DNA"/>
</dbReference>
<proteinExistence type="predicted"/>
<dbReference type="GeneID" id="76723849"/>
<gene>
    <name evidence="1" type="ORF">C1S78_002980</name>
    <name evidence="2" type="ORF">C1S78_02995</name>
</gene>
<evidence type="ECO:0000313" key="2">
    <source>
        <dbReference type="EMBL" id="TLH51459.1"/>
    </source>
</evidence>
<evidence type="ECO:0000313" key="1">
    <source>
        <dbReference type="EMBL" id="QPG70008.1"/>
    </source>
</evidence>
<reference evidence="1 3" key="3">
    <citation type="journal article" date="2019" name="Sci. Rep.">
        <title>Insight into the biology of Mycobacterium mucogenicum and Mycobacterium neoaurum clade members.</title>
        <authorList>
            <person name="Behra P.R.K."/>
            <person name="Pettersson B.M.F."/>
            <person name="Ramesh M."/>
            <person name="Dasgupta S."/>
            <person name="Kirsebom L.A."/>
        </authorList>
    </citation>
    <scope>NUCLEOTIDE SEQUENCE [LARGE SCALE GENOMIC DNA]</scope>
    <source>
        <strain evidence="1 3">DSM 44124</strain>
    </source>
</reference>
<dbReference type="KEGG" id="mmuc:C1S78_002980"/>
<dbReference type="RefSeq" id="WP_053854574.1">
    <property type="nucleotide sequence ID" value="NZ_ANBS01000001.1"/>
</dbReference>
<dbReference type="Proteomes" id="UP000309231">
    <property type="component" value="Chromosome"/>
</dbReference>